<dbReference type="PROSITE" id="PS51257">
    <property type="entry name" value="PROKAR_LIPOPROTEIN"/>
    <property type="match status" value="1"/>
</dbReference>
<dbReference type="STRING" id="1346286.SAMN05444362_101553"/>
<evidence type="ECO:0000313" key="5">
    <source>
        <dbReference type="Proteomes" id="UP000184480"/>
    </source>
</evidence>
<accession>A0A1M4UBI8</accession>
<feature type="domain" description="Glycosyl hydrolase-like 10" evidence="3">
    <location>
        <begin position="41"/>
        <end position="351"/>
    </location>
</feature>
<feature type="chain" id="PRO_5009907704" evidence="2">
    <location>
        <begin position="22"/>
        <end position="516"/>
    </location>
</feature>
<reference evidence="5" key="1">
    <citation type="submission" date="2016-11" db="EMBL/GenBank/DDBJ databases">
        <authorList>
            <person name="Varghese N."/>
            <person name="Submissions S."/>
        </authorList>
    </citation>
    <scope>NUCLEOTIDE SEQUENCE [LARGE SCALE GENOMIC DNA]</scope>
    <source>
        <strain evidence="5">DSM 27370</strain>
    </source>
</reference>
<dbReference type="InterPro" id="IPR052177">
    <property type="entry name" value="Divisome_Glycosyl_Hydrolase"/>
</dbReference>
<dbReference type="EMBL" id="FQUC01000001">
    <property type="protein sequence ID" value="SHE53967.1"/>
    <property type="molecule type" value="Genomic_DNA"/>
</dbReference>
<evidence type="ECO:0000256" key="1">
    <source>
        <dbReference type="ARBA" id="ARBA00022729"/>
    </source>
</evidence>
<dbReference type="RefSeq" id="WP_062175619.1">
    <property type="nucleotide sequence ID" value="NZ_BBXL01000001.1"/>
</dbReference>
<feature type="signal peptide" evidence="2">
    <location>
        <begin position="1"/>
        <end position="21"/>
    </location>
</feature>
<evidence type="ECO:0000313" key="4">
    <source>
        <dbReference type="EMBL" id="SHE53967.1"/>
    </source>
</evidence>
<keyword evidence="4" id="KW-0449">Lipoprotein</keyword>
<dbReference type="Proteomes" id="UP000184480">
    <property type="component" value="Unassembled WGS sequence"/>
</dbReference>
<protein>
    <submittedName>
        <fullName evidence="4">Uncharacterized lipoprotein YddW, UPF0748 family</fullName>
    </submittedName>
</protein>
<dbReference type="PANTHER" id="PTHR43405:SF1">
    <property type="entry name" value="GLYCOSYL HYDROLASE DIGH"/>
    <property type="match status" value="1"/>
</dbReference>
<evidence type="ECO:0000256" key="2">
    <source>
        <dbReference type="SAM" id="SignalP"/>
    </source>
</evidence>
<gene>
    <name evidence="4" type="ORF">SAMN05444362_101553</name>
</gene>
<dbReference type="PANTHER" id="PTHR43405">
    <property type="entry name" value="GLYCOSYL HYDROLASE DIGH"/>
    <property type="match status" value="1"/>
</dbReference>
<name>A0A1M4UBI8_9BACT</name>
<dbReference type="InterPro" id="IPR003790">
    <property type="entry name" value="GHL10"/>
</dbReference>
<dbReference type="Pfam" id="PF02638">
    <property type="entry name" value="GHL10"/>
    <property type="match status" value="1"/>
</dbReference>
<dbReference type="Gene3D" id="3.20.20.80">
    <property type="entry name" value="Glycosidases"/>
    <property type="match status" value="1"/>
</dbReference>
<dbReference type="AlphaFoldDB" id="A0A1M4UBI8"/>
<sequence length="516" mass="60025">MKKISIIRTSILFILSAILLSSCGSKKPQPDYSSLKYPKREFRGAWIQTAWQGQYQSMNSQQMRQYFVSVLNNLQAAGINAVIFQVRPQADAFYYSEIEPWSNFMTGTQGKGLPDGFDPLAFLVEECHKRNMELHAWLNPYRVSVSESQVLVRNHIYYREPERFVKYGTQIFFDPGIPSNREYICKVVKDIVKRYDVDAIHMDDYFYPYPIAGKPFPDDRSFAQYGVTQGFDAAHKEDWRRNNVNSLIKELKETIVLTKPWVRFGISPFGIYRNKRSTPNGTGSNTNGLQNYDDLYADVKLWVKNGWIDYNMPQVYWEIGHKAADYATLIQWWSENNFEQPLYIGQDIKRTMDASMPSGDNQLSEKMRLSRSYKNVHGNSFWYALNLVENYRGVTDALKNNYHKYPALIPAYTHMHKKSPKKVKSIKEIFTNTEHRLAWESDSQKGNPETASYYVIYRFRNGQAEDLNNPENIVGITRENSYVLPYEKGKNKYKYVITAVDSFHNESKGNAKKVTL</sequence>
<evidence type="ECO:0000259" key="3">
    <source>
        <dbReference type="Pfam" id="PF02638"/>
    </source>
</evidence>
<keyword evidence="1 2" id="KW-0732">Signal</keyword>
<organism evidence="4 5">
    <name type="scientific">Dysgonomonas macrotermitis</name>
    <dbReference type="NCBI Taxonomy" id="1346286"/>
    <lineage>
        <taxon>Bacteria</taxon>
        <taxon>Pseudomonadati</taxon>
        <taxon>Bacteroidota</taxon>
        <taxon>Bacteroidia</taxon>
        <taxon>Bacteroidales</taxon>
        <taxon>Dysgonomonadaceae</taxon>
        <taxon>Dysgonomonas</taxon>
    </lineage>
</organism>
<keyword evidence="5" id="KW-1185">Reference proteome</keyword>
<proteinExistence type="predicted"/>
<dbReference type="OrthoDB" id="9773203at2"/>
<dbReference type="InterPro" id="IPR017853">
    <property type="entry name" value="GH"/>
</dbReference>
<dbReference type="SUPFAM" id="SSF51445">
    <property type="entry name" value="(Trans)glycosidases"/>
    <property type="match status" value="1"/>
</dbReference>